<dbReference type="Proteomes" id="UP000176846">
    <property type="component" value="Unassembled WGS sequence"/>
</dbReference>
<dbReference type="Pfam" id="PF00453">
    <property type="entry name" value="Ribosomal_L20"/>
    <property type="match status" value="1"/>
</dbReference>
<comment type="function">
    <text evidence="5 6">Binds directly to 23S ribosomal RNA and is necessary for the in vitro assembly process of the 50S ribosomal subunit. It is not involved in the protein synthesizing functions of that subunit.</text>
</comment>
<name>A0A1F7UW56_9BACT</name>
<keyword evidence="2 5" id="KW-0689">Ribosomal protein</keyword>
<dbReference type="GO" id="GO:0000027">
    <property type="term" value="P:ribosomal large subunit assembly"/>
    <property type="evidence" value="ECO:0007669"/>
    <property type="project" value="UniProtKB-UniRule"/>
</dbReference>
<evidence type="ECO:0000256" key="3">
    <source>
        <dbReference type="ARBA" id="ARBA00023274"/>
    </source>
</evidence>
<dbReference type="GO" id="GO:0019843">
    <property type="term" value="F:rRNA binding"/>
    <property type="evidence" value="ECO:0007669"/>
    <property type="project" value="UniProtKB-UniRule"/>
</dbReference>
<reference evidence="7 8" key="1">
    <citation type="journal article" date="2016" name="Nat. Commun.">
        <title>Thousands of microbial genomes shed light on interconnected biogeochemical processes in an aquifer system.</title>
        <authorList>
            <person name="Anantharaman K."/>
            <person name="Brown C.T."/>
            <person name="Hug L.A."/>
            <person name="Sharon I."/>
            <person name="Castelle C.J."/>
            <person name="Probst A.J."/>
            <person name="Thomas B.C."/>
            <person name="Singh A."/>
            <person name="Wilkins M.J."/>
            <person name="Karaoz U."/>
            <person name="Brodie E.L."/>
            <person name="Williams K.H."/>
            <person name="Hubbard S.S."/>
            <person name="Banfield J.F."/>
        </authorList>
    </citation>
    <scope>NUCLEOTIDE SEQUENCE [LARGE SCALE GENOMIC DNA]</scope>
</reference>
<evidence type="ECO:0000256" key="4">
    <source>
        <dbReference type="ARBA" id="ARBA00035172"/>
    </source>
</evidence>
<evidence type="ECO:0000256" key="2">
    <source>
        <dbReference type="ARBA" id="ARBA00022980"/>
    </source>
</evidence>
<comment type="caution">
    <text evidence="7">The sequence shown here is derived from an EMBL/GenBank/DDBJ whole genome shotgun (WGS) entry which is preliminary data.</text>
</comment>
<dbReference type="AlphaFoldDB" id="A0A1F7UW56"/>
<dbReference type="GO" id="GO:1990904">
    <property type="term" value="C:ribonucleoprotein complex"/>
    <property type="evidence" value="ECO:0007669"/>
    <property type="project" value="UniProtKB-KW"/>
</dbReference>
<gene>
    <name evidence="5" type="primary">rplT</name>
    <name evidence="7" type="ORF">A2936_05400</name>
</gene>
<dbReference type="SUPFAM" id="SSF74731">
    <property type="entry name" value="Ribosomal protein L20"/>
    <property type="match status" value="1"/>
</dbReference>
<dbReference type="NCBIfam" id="TIGR01032">
    <property type="entry name" value="rplT_bact"/>
    <property type="match status" value="1"/>
</dbReference>
<sequence length="116" mass="13710">MPRVKRGMMHAKRRKNILKRAKGYMWGRKNRIKLAKVAVVKAGVYAYRDRQKKKGEFRRLWQIRIGAAVRPYGLSYSRFINILKRKNIELDRKILAELAAEHSVIFKALMKKVLSQ</sequence>
<keyword evidence="5 6" id="KW-0694">RNA-binding</keyword>
<protein>
    <recommendedName>
        <fullName evidence="4 5">Large ribosomal subunit protein bL20</fullName>
    </recommendedName>
</protein>
<dbReference type="CDD" id="cd07026">
    <property type="entry name" value="Ribosomal_L20"/>
    <property type="match status" value="1"/>
</dbReference>
<evidence type="ECO:0000256" key="1">
    <source>
        <dbReference type="ARBA" id="ARBA00007698"/>
    </source>
</evidence>
<dbReference type="Gene3D" id="1.10.1900.20">
    <property type="entry name" value="Ribosomal protein L20"/>
    <property type="match status" value="1"/>
</dbReference>
<proteinExistence type="inferred from homology"/>
<dbReference type="GO" id="GO:0006412">
    <property type="term" value="P:translation"/>
    <property type="evidence" value="ECO:0007669"/>
    <property type="project" value="InterPro"/>
</dbReference>
<comment type="similarity">
    <text evidence="1 5 6">Belongs to the bacterial ribosomal protein bL20 family.</text>
</comment>
<evidence type="ECO:0000313" key="7">
    <source>
        <dbReference type="EMBL" id="OGL81974.1"/>
    </source>
</evidence>
<keyword evidence="3 5" id="KW-0687">Ribonucleoprotein</keyword>
<evidence type="ECO:0000256" key="6">
    <source>
        <dbReference type="RuleBase" id="RU000560"/>
    </source>
</evidence>
<dbReference type="HAMAP" id="MF_00382">
    <property type="entry name" value="Ribosomal_bL20"/>
    <property type="match status" value="1"/>
</dbReference>
<dbReference type="GO" id="GO:0003735">
    <property type="term" value="F:structural constituent of ribosome"/>
    <property type="evidence" value="ECO:0007669"/>
    <property type="project" value="InterPro"/>
</dbReference>
<dbReference type="Gene3D" id="6.10.160.10">
    <property type="match status" value="1"/>
</dbReference>
<evidence type="ECO:0000256" key="5">
    <source>
        <dbReference type="HAMAP-Rule" id="MF_00382"/>
    </source>
</evidence>
<dbReference type="InterPro" id="IPR005813">
    <property type="entry name" value="Ribosomal_bL20"/>
</dbReference>
<accession>A0A1F7UW56</accession>
<keyword evidence="5 6" id="KW-0699">rRNA-binding</keyword>
<dbReference type="GO" id="GO:0005840">
    <property type="term" value="C:ribosome"/>
    <property type="evidence" value="ECO:0007669"/>
    <property type="project" value="UniProtKB-KW"/>
</dbReference>
<evidence type="ECO:0000313" key="8">
    <source>
        <dbReference type="Proteomes" id="UP000176846"/>
    </source>
</evidence>
<organism evidence="7 8">
    <name type="scientific">Candidatus Uhrbacteria bacterium RIFCSPLOWO2_01_FULL_47_25</name>
    <dbReference type="NCBI Taxonomy" id="1802402"/>
    <lineage>
        <taxon>Bacteria</taxon>
        <taxon>Candidatus Uhriibacteriota</taxon>
    </lineage>
</organism>
<dbReference type="FunFam" id="1.10.1900.20:FF:000001">
    <property type="entry name" value="50S ribosomal protein L20"/>
    <property type="match status" value="1"/>
</dbReference>
<dbReference type="InterPro" id="IPR035566">
    <property type="entry name" value="Ribosomal_protein_bL20_C"/>
</dbReference>
<dbReference type="PRINTS" id="PR00062">
    <property type="entry name" value="RIBOSOMALL20"/>
</dbReference>
<dbReference type="EMBL" id="MGEK01000024">
    <property type="protein sequence ID" value="OGL81974.1"/>
    <property type="molecule type" value="Genomic_DNA"/>
</dbReference>
<dbReference type="PANTHER" id="PTHR10986">
    <property type="entry name" value="39S RIBOSOMAL PROTEIN L20"/>
    <property type="match status" value="1"/>
</dbReference>